<evidence type="ECO:0000313" key="2">
    <source>
        <dbReference type="Proteomes" id="UP001221546"/>
    </source>
</evidence>
<accession>A0ABY8J6T4</accession>
<sequence length="73" mass="7983">MSDLRCAQAVDRLGRRPEEVLRRGGDLTRASVMKQAASRKQFAQGGLLPGVTLNTGPDDFQLTAREFLFHGPA</sequence>
<proteinExistence type="predicted"/>
<reference evidence="1 2" key="1">
    <citation type="submission" date="2023-04" db="EMBL/GenBank/DDBJ databases">
        <title>Australian commercial rhizobial inoculants.</title>
        <authorList>
            <person name="Kohlmeier M.G."/>
            <person name="O'Hara G.W."/>
            <person name="Colombi E."/>
            <person name="Ramsay J.P."/>
            <person name="Terpolilli J."/>
        </authorList>
    </citation>
    <scope>NUCLEOTIDE SEQUENCE [LARGE SCALE GENOMIC DNA]</scope>
    <source>
        <strain evidence="1 2">CB627</strain>
    </source>
</reference>
<dbReference type="Proteomes" id="UP001221546">
    <property type="component" value="Chromosome"/>
</dbReference>
<name>A0ABY8J6T4_9BRAD</name>
<protein>
    <submittedName>
        <fullName evidence="1">Uncharacterized protein</fullName>
    </submittedName>
</protein>
<keyword evidence="2" id="KW-1185">Reference proteome</keyword>
<evidence type="ECO:0000313" key="1">
    <source>
        <dbReference type="EMBL" id="WFU61254.1"/>
    </source>
</evidence>
<organism evidence="1 2">
    <name type="scientific">Bradyrhizobium brasilense</name>
    <dbReference type="NCBI Taxonomy" id="1419277"/>
    <lineage>
        <taxon>Bacteria</taxon>
        <taxon>Pseudomonadati</taxon>
        <taxon>Pseudomonadota</taxon>
        <taxon>Alphaproteobacteria</taxon>
        <taxon>Hyphomicrobiales</taxon>
        <taxon>Nitrobacteraceae</taxon>
        <taxon>Bradyrhizobium</taxon>
    </lineage>
</organism>
<gene>
    <name evidence="1" type="ORF">QA636_27520</name>
</gene>
<dbReference type="EMBL" id="CP121646">
    <property type="protein sequence ID" value="WFU61254.1"/>
    <property type="molecule type" value="Genomic_DNA"/>
</dbReference>